<gene>
    <name evidence="2" type="ORF">FHX42_001720</name>
</gene>
<feature type="region of interest" description="Disordered" evidence="1">
    <location>
        <begin position="1"/>
        <end position="28"/>
    </location>
</feature>
<name>A0A839DTK5_9PSEU</name>
<accession>A0A839DTK5</accession>
<dbReference type="AlphaFoldDB" id="A0A839DTK5"/>
<proteinExistence type="predicted"/>
<feature type="compositionally biased region" description="Gly residues" evidence="1">
    <location>
        <begin position="14"/>
        <end position="23"/>
    </location>
</feature>
<dbReference type="RefSeq" id="WP_182543669.1">
    <property type="nucleotide sequence ID" value="NZ_JACGWZ010000002.1"/>
</dbReference>
<organism evidence="2 3">
    <name type="scientific">Halosaccharopolyspora lacisalsi</name>
    <dbReference type="NCBI Taxonomy" id="1000566"/>
    <lineage>
        <taxon>Bacteria</taxon>
        <taxon>Bacillati</taxon>
        <taxon>Actinomycetota</taxon>
        <taxon>Actinomycetes</taxon>
        <taxon>Pseudonocardiales</taxon>
        <taxon>Pseudonocardiaceae</taxon>
        <taxon>Halosaccharopolyspora</taxon>
    </lineage>
</organism>
<feature type="compositionally biased region" description="Basic and acidic residues" evidence="1">
    <location>
        <begin position="1"/>
        <end position="12"/>
    </location>
</feature>
<dbReference type="EMBL" id="JACGWZ010000002">
    <property type="protein sequence ID" value="MBA8824373.1"/>
    <property type="molecule type" value="Genomic_DNA"/>
</dbReference>
<evidence type="ECO:0000256" key="1">
    <source>
        <dbReference type="SAM" id="MobiDB-lite"/>
    </source>
</evidence>
<comment type="caution">
    <text evidence="2">The sequence shown here is derived from an EMBL/GenBank/DDBJ whole genome shotgun (WGS) entry which is preliminary data.</text>
</comment>
<reference evidence="2 3" key="1">
    <citation type="submission" date="2020-07" db="EMBL/GenBank/DDBJ databases">
        <title>Sequencing the genomes of 1000 actinobacteria strains.</title>
        <authorList>
            <person name="Klenk H.-P."/>
        </authorList>
    </citation>
    <scope>NUCLEOTIDE SEQUENCE [LARGE SCALE GENOMIC DNA]</scope>
    <source>
        <strain evidence="2 3">DSM 45975</strain>
    </source>
</reference>
<keyword evidence="3" id="KW-1185">Reference proteome</keyword>
<sequence>MDESAPREDSPDHGGAGEYGGGDPALAEDMRSKSAGWLLVAEQFHPDVDTACDRLDELGFDSTWLRGLKSHLRQQALLLHSMLAAQARAYEDMLAAGGPNDPEAYSQYKMATDFNLALLARPDEGDESGEHPGENR</sequence>
<protein>
    <submittedName>
        <fullName evidence="2">Uncharacterized protein</fullName>
    </submittedName>
</protein>
<dbReference type="Proteomes" id="UP000569329">
    <property type="component" value="Unassembled WGS sequence"/>
</dbReference>
<evidence type="ECO:0000313" key="3">
    <source>
        <dbReference type="Proteomes" id="UP000569329"/>
    </source>
</evidence>
<evidence type="ECO:0000313" key="2">
    <source>
        <dbReference type="EMBL" id="MBA8824373.1"/>
    </source>
</evidence>